<dbReference type="PANTHER" id="PTHR39336:SF1">
    <property type="entry name" value="PYRIDOXAMINE PHOSPHATE OXIDASE FAMILY PROTEIN (AFU_ORTHOLOGUE AFUA_6G11440)"/>
    <property type="match status" value="1"/>
</dbReference>
<dbReference type="Pfam" id="PF01243">
    <property type="entry name" value="PNPOx_N"/>
    <property type="match status" value="1"/>
</dbReference>
<dbReference type="GO" id="GO:0004733">
    <property type="term" value="F:pyridoxamine phosphate oxidase activity"/>
    <property type="evidence" value="ECO:0007669"/>
    <property type="project" value="UniProtKB-EC"/>
</dbReference>
<keyword evidence="2" id="KW-0560">Oxidoreductase</keyword>
<protein>
    <submittedName>
        <fullName evidence="2">Pyridoxamine 5'-phosphate oxidase family protein</fullName>
        <ecNumber evidence="2">1.-.-.-</ecNumber>
        <ecNumber evidence="2">1.4.3.5</ecNumber>
    </submittedName>
</protein>
<dbReference type="RefSeq" id="WP_285964254.1">
    <property type="nucleotide sequence ID" value="NZ_JASVEJ010000031.1"/>
</dbReference>
<name>A0ABT7LZN8_9CYAN</name>
<proteinExistence type="predicted"/>
<dbReference type="Proteomes" id="UP001230986">
    <property type="component" value="Unassembled WGS sequence"/>
</dbReference>
<keyword evidence="3" id="KW-1185">Reference proteome</keyword>
<dbReference type="EC" id="1.-.-.-" evidence="2"/>
<dbReference type="InterPro" id="IPR012349">
    <property type="entry name" value="Split_barrel_FMN-bd"/>
</dbReference>
<evidence type="ECO:0000259" key="1">
    <source>
        <dbReference type="Pfam" id="PF01243"/>
    </source>
</evidence>
<dbReference type="InterPro" id="IPR011576">
    <property type="entry name" value="Pyridox_Oxase_N"/>
</dbReference>
<dbReference type="EMBL" id="JASVEJ010000031">
    <property type="protein sequence ID" value="MDL5057458.1"/>
    <property type="molecule type" value="Genomic_DNA"/>
</dbReference>
<evidence type="ECO:0000313" key="2">
    <source>
        <dbReference type="EMBL" id="MDL5057458.1"/>
    </source>
</evidence>
<gene>
    <name evidence="2" type="ORF">QQ055_08305</name>
</gene>
<feature type="domain" description="Pyridoxamine 5'-phosphate oxidase N-terminal" evidence="1">
    <location>
        <begin position="9"/>
        <end position="132"/>
    </location>
</feature>
<sequence length="188" mass="20751">MGKTLPQIDDDLKAWIEKQKMFFVATAPLSPEGHVNLSPKGGDSLRVLGPLTVAYHDFTGSGVETISHLRENGRIVIMLCAFEGGPRIVRLHGRGEFLLPDHPDFGKLLPLFPPNIGSRSIIRIQVDRISSSCGFQVPLYEFKADRTVLDEYARKRGAEGLYEYRCENNVTSIDGLPGLSGLADKART</sequence>
<accession>A0ABT7LZN8</accession>
<comment type="caution">
    <text evidence="2">The sequence shown here is derived from an EMBL/GenBank/DDBJ whole genome shotgun (WGS) entry which is preliminary data.</text>
</comment>
<dbReference type="Gene3D" id="2.30.110.10">
    <property type="entry name" value="Electron Transport, Fmn-binding Protein, Chain A"/>
    <property type="match status" value="1"/>
</dbReference>
<evidence type="ECO:0000313" key="3">
    <source>
        <dbReference type="Proteomes" id="UP001230986"/>
    </source>
</evidence>
<reference evidence="2 3" key="1">
    <citation type="submission" date="2023-06" db="EMBL/GenBank/DDBJ databases">
        <title>Whole genome sequence of Oscillatoria calcuttensis NRMC-F 0142.</title>
        <authorList>
            <person name="Shakena Fathima T."/>
            <person name="Muralitharan G."/>
            <person name="Thajuddin N."/>
        </authorList>
    </citation>
    <scope>NUCLEOTIDE SEQUENCE [LARGE SCALE GENOMIC DNA]</scope>
    <source>
        <strain evidence="2 3">NRMC-F 0142</strain>
    </source>
</reference>
<dbReference type="SUPFAM" id="SSF50475">
    <property type="entry name" value="FMN-binding split barrel"/>
    <property type="match status" value="1"/>
</dbReference>
<dbReference type="EC" id="1.4.3.5" evidence="2"/>
<dbReference type="PANTHER" id="PTHR39336">
    <property type="entry name" value="PYRIDOXAMINE PHOSPHATE OXIDASE FAMILY PROTEIN (AFU_ORTHOLOGUE AFUA_6G11440)"/>
    <property type="match status" value="1"/>
</dbReference>
<organism evidence="2 3">
    <name type="scientific">Geitlerinema calcuttense NRMC-F 0142</name>
    <dbReference type="NCBI Taxonomy" id="2922238"/>
    <lineage>
        <taxon>Bacteria</taxon>
        <taxon>Bacillati</taxon>
        <taxon>Cyanobacteriota</taxon>
        <taxon>Cyanophyceae</taxon>
        <taxon>Geitlerinematales</taxon>
        <taxon>Geitlerinemataceae</taxon>
        <taxon>Geitlerinema</taxon>
    </lineage>
</organism>